<gene>
    <name evidence="1" type="ORF">RCL2_002259500</name>
</gene>
<evidence type="ECO:0000313" key="1">
    <source>
        <dbReference type="EMBL" id="GES95939.1"/>
    </source>
</evidence>
<comment type="caution">
    <text evidence="1">The sequence shown here is derived from an EMBL/GenBank/DDBJ whole genome shotgun (WGS) entry which is preliminary data.</text>
</comment>
<accession>A0A8H3M3E4</accession>
<dbReference type="Proteomes" id="UP000615446">
    <property type="component" value="Unassembled WGS sequence"/>
</dbReference>
<sequence>MSRYLSNFRSSFIKIGYGIYGNILRWWILKSPVEVYYSVELEALRGHSCAALWRKAYCERPSLISGILDDIIM</sequence>
<dbReference type="AlphaFoldDB" id="A0A8H3M3E4"/>
<organism evidence="1 2">
    <name type="scientific">Rhizophagus clarus</name>
    <dbReference type="NCBI Taxonomy" id="94130"/>
    <lineage>
        <taxon>Eukaryota</taxon>
        <taxon>Fungi</taxon>
        <taxon>Fungi incertae sedis</taxon>
        <taxon>Mucoromycota</taxon>
        <taxon>Glomeromycotina</taxon>
        <taxon>Glomeromycetes</taxon>
        <taxon>Glomerales</taxon>
        <taxon>Glomeraceae</taxon>
        <taxon>Rhizophagus</taxon>
    </lineage>
</organism>
<protein>
    <submittedName>
        <fullName evidence="1">Uncharacterized protein</fullName>
    </submittedName>
</protein>
<dbReference type="EMBL" id="BLAL01000246">
    <property type="protein sequence ID" value="GES95939.1"/>
    <property type="molecule type" value="Genomic_DNA"/>
</dbReference>
<proteinExistence type="predicted"/>
<evidence type="ECO:0000313" key="2">
    <source>
        <dbReference type="Proteomes" id="UP000615446"/>
    </source>
</evidence>
<reference evidence="1" key="1">
    <citation type="submission" date="2019-10" db="EMBL/GenBank/DDBJ databases">
        <title>Conservation and host-specific expression of non-tandemly repeated heterogenous ribosome RNA gene in arbuscular mycorrhizal fungi.</title>
        <authorList>
            <person name="Maeda T."/>
            <person name="Kobayashi Y."/>
            <person name="Nakagawa T."/>
            <person name="Ezawa T."/>
            <person name="Yamaguchi K."/>
            <person name="Bino T."/>
            <person name="Nishimoto Y."/>
            <person name="Shigenobu S."/>
            <person name="Kawaguchi M."/>
        </authorList>
    </citation>
    <scope>NUCLEOTIDE SEQUENCE</scope>
    <source>
        <strain evidence="1">HR1</strain>
    </source>
</reference>
<name>A0A8H3M3E4_9GLOM</name>